<evidence type="ECO:0000313" key="1">
    <source>
        <dbReference type="EMBL" id="SDY69359.1"/>
    </source>
</evidence>
<accession>A0A1H3LZA9</accession>
<sequence length="121" mass="13183">MTLDYLDFDYSEDDEGTGCWDAMASVPAARVPALAAEVEQLLAWAHRRFKGRRGPIEEGGDWDYELQAQDDGGQPLAWRFDAATARLQSVAAGDGRTTVNLSISGSAAFGEALRQAFELQD</sequence>
<gene>
    <name evidence="1" type="ORF">SAMN05421547_10737</name>
</gene>
<reference evidence="1 2" key="1">
    <citation type="submission" date="2016-10" db="EMBL/GenBank/DDBJ databases">
        <authorList>
            <person name="de Groot N.N."/>
        </authorList>
    </citation>
    <scope>NUCLEOTIDE SEQUENCE [LARGE SCALE GENOMIC DNA]</scope>
    <source>
        <strain evidence="1 2">LMG 24775</strain>
    </source>
</reference>
<dbReference type="GeneID" id="94694104"/>
<evidence type="ECO:0000313" key="2">
    <source>
        <dbReference type="Proteomes" id="UP000183417"/>
    </source>
</evidence>
<organism evidence="1 2">
    <name type="scientific">Delftia lacustris</name>
    <dbReference type="NCBI Taxonomy" id="558537"/>
    <lineage>
        <taxon>Bacteria</taxon>
        <taxon>Pseudomonadati</taxon>
        <taxon>Pseudomonadota</taxon>
        <taxon>Betaproteobacteria</taxon>
        <taxon>Burkholderiales</taxon>
        <taxon>Comamonadaceae</taxon>
        <taxon>Delftia</taxon>
    </lineage>
</organism>
<protein>
    <submittedName>
        <fullName evidence="1">Uncharacterized protein</fullName>
    </submittedName>
</protein>
<dbReference type="RefSeq" id="WP_047219332.1">
    <property type="nucleotide sequence ID" value="NZ_CP141274.1"/>
</dbReference>
<dbReference type="EMBL" id="FNPE01000007">
    <property type="protein sequence ID" value="SDY69359.1"/>
    <property type="molecule type" value="Genomic_DNA"/>
</dbReference>
<dbReference type="AlphaFoldDB" id="A0A1H3LZA9"/>
<name>A0A1H3LZA9_9BURK</name>
<dbReference type="Proteomes" id="UP000183417">
    <property type="component" value="Unassembled WGS sequence"/>
</dbReference>
<proteinExistence type="predicted"/>